<evidence type="ECO:0000256" key="4">
    <source>
        <dbReference type="PROSITE-ProRule" id="PRU00475"/>
    </source>
</evidence>
<feature type="non-terminal residue" evidence="8">
    <location>
        <position position="727"/>
    </location>
</feature>
<evidence type="ECO:0000313" key="9">
    <source>
        <dbReference type="Proteomes" id="UP000747542"/>
    </source>
</evidence>
<feature type="region of interest" description="Disordered" evidence="5">
    <location>
        <begin position="299"/>
        <end position="369"/>
    </location>
</feature>
<dbReference type="PROSITE" id="PS50827">
    <property type="entry name" value="DDT"/>
    <property type="match status" value="1"/>
</dbReference>
<feature type="region of interest" description="Disordered" evidence="5">
    <location>
        <begin position="662"/>
        <end position="727"/>
    </location>
</feature>
<feature type="compositionally biased region" description="Basic and acidic residues" evidence="5">
    <location>
        <begin position="309"/>
        <end position="338"/>
    </location>
</feature>
<feature type="region of interest" description="Disordered" evidence="5">
    <location>
        <begin position="134"/>
        <end position="183"/>
    </location>
</feature>
<dbReference type="PROSITE" id="PS51136">
    <property type="entry name" value="WAC"/>
    <property type="match status" value="1"/>
</dbReference>
<dbReference type="GO" id="GO:0031445">
    <property type="term" value="P:regulation of heterochromatin formation"/>
    <property type="evidence" value="ECO:0007669"/>
    <property type="project" value="TreeGrafter"/>
</dbReference>
<evidence type="ECO:0000259" key="7">
    <source>
        <dbReference type="PROSITE" id="PS51136"/>
    </source>
</evidence>
<dbReference type="AlphaFoldDB" id="A0A8J5JMA9"/>
<feature type="compositionally biased region" description="Acidic residues" evidence="5">
    <location>
        <begin position="683"/>
        <end position="698"/>
    </location>
</feature>
<dbReference type="GO" id="GO:0008623">
    <property type="term" value="C:CHRAC"/>
    <property type="evidence" value="ECO:0007669"/>
    <property type="project" value="TreeGrafter"/>
</dbReference>
<dbReference type="InterPro" id="IPR047171">
    <property type="entry name" value="BAZ1A"/>
</dbReference>
<dbReference type="GO" id="GO:0045740">
    <property type="term" value="P:positive regulation of DNA replication"/>
    <property type="evidence" value="ECO:0007669"/>
    <property type="project" value="TreeGrafter"/>
</dbReference>
<gene>
    <name evidence="8" type="primary">BAZ1A-L2</name>
    <name evidence="8" type="ORF">Hamer_G027418</name>
</gene>
<feature type="compositionally biased region" description="Basic and acidic residues" evidence="5">
    <location>
        <begin position="347"/>
        <end position="369"/>
    </location>
</feature>
<feature type="compositionally biased region" description="Acidic residues" evidence="5">
    <location>
        <begin position="146"/>
        <end position="155"/>
    </location>
</feature>
<dbReference type="Proteomes" id="UP000747542">
    <property type="component" value="Unassembled WGS sequence"/>
</dbReference>
<dbReference type="Pfam" id="PF02791">
    <property type="entry name" value="DDT"/>
    <property type="match status" value="1"/>
</dbReference>
<dbReference type="Pfam" id="PF10537">
    <property type="entry name" value="WAC_Acf1_DNA_bd"/>
    <property type="match status" value="1"/>
</dbReference>
<feature type="compositionally biased region" description="Basic and acidic residues" evidence="5">
    <location>
        <begin position="134"/>
        <end position="145"/>
    </location>
</feature>
<dbReference type="GO" id="GO:0006338">
    <property type="term" value="P:chromatin remodeling"/>
    <property type="evidence" value="ECO:0007669"/>
    <property type="project" value="InterPro"/>
</dbReference>
<feature type="compositionally biased region" description="Basic and acidic residues" evidence="5">
    <location>
        <begin position="699"/>
        <end position="727"/>
    </location>
</feature>
<reference evidence="8" key="1">
    <citation type="journal article" date="2021" name="Sci. Adv.">
        <title>The American lobster genome reveals insights on longevity, neural, and immune adaptations.</title>
        <authorList>
            <person name="Polinski J.M."/>
            <person name="Zimin A.V."/>
            <person name="Clark K.F."/>
            <person name="Kohn A.B."/>
            <person name="Sadowski N."/>
            <person name="Timp W."/>
            <person name="Ptitsyn A."/>
            <person name="Khanna P."/>
            <person name="Romanova D.Y."/>
            <person name="Williams P."/>
            <person name="Greenwood S.J."/>
            <person name="Moroz L.L."/>
            <person name="Walt D.R."/>
            <person name="Bodnar A.G."/>
        </authorList>
    </citation>
    <scope>NUCLEOTIDE SEQUENCE</scope>
    <source>
        <strain evidence="8">GMGI-L3</strain>
    </source>
</reference>
<comment type="subcellular location">
    <subcellularLocation>
        <location evidence="1 4">Nucleus</location>
    </subcellularLocation>
</comment>
<evidence type="ECO:0000256" key="2">
    <source>
        <dbReference type="ARBA" id="ARBA00023054"/>
    </source>
</evidence>
<evidence type="ECO:0000256" key="1">
    <source>
        <dbReference type="ARBA" id="ARBA00004123"/>
    </source>
</evidence>
<dbReference type="PANTHER" id="PTHR46510">
    <property type="entry name" value="BROMODOMAIN ADJACENT TO ZINC FINGER DOMAIN PROTEIN 1A"/>
    <property type="match status" value="1"/>
</dbReference>
<keyword evidence="2" id="KW-0175">Coiled coil</keyword>
<dbReference type="PANTHER" id="PTHR46510:SF1">
    <property type="entry name" value="BROMODOMAIN ADJACENT TO ZINC FINGER DOMAIN PROTEIN 1A"/>
    <property type="match status" value="1"/>
</dbReference>
<dbReference type="GO" id="GO:0000228">
    <property type="term" value="C:nuclear chromosome"/>
    <property type="evidence" value="ECO:0007669"/>
    <property type="project" value="TreeGrafter"/>
</dbReference>
<proteinExistence type="predicted"/>
<evidence type="ECO:0000256" key="5">
    <source>
        <dbReference type="SAM" id="MobiDB-lite"/>
    </source>
</evidence>
<evidence type="ECO:0000259" key="6">
    <source>
        <dbReference type="PROSITE" id="PS50827"/>
    </source>
</evidence>
<accession>A0A8J5JMA9</accession>
<evidence type="ECO:0000313" key="8">
    <source>
        <dbReference type="EMBL" id="KAG7155739.1"/>
    </source>
</evidence>
<dbReference type="SMART" id="SM00571">
    <property type="entry name" value="DDT"/>
    <property type="match status" value="1"/>
</dbReference>
<dbReference type="GO" id="GO:0006355">
    <property type="term" value="P:regulation of DNA-templated transcription"/>
    <property type="evidence" value="ECO:0007669"/>
    <property type="project" value="TreeGrafter"/>
</dbReference>
<evidence type="ECO:0000256" key="3">
    <source>
        <dbReference type="ARBA" id="ARBA00023242"/>
    </source>
</evidence>
<dbReference type="InterPro" id="IPR018501">
    <property type="entry name" value="DDT_dom"/>
</dbReference>
<feature type="domain" description="DDT" evidence="6">
    <location>
        <begin position="408"/>
        <end position="473"/>
    </location>
</feature>
<name>A0A8J5JMA9_HOMAM</name>
<protein>
    <submittedName>
        <fullName evidence="8">Bromodomain adjacent to zinc finger domain protein 1A-like 2</fullName>
    </submittedName>
</protein>
<comment type="caution">
    <text evidence="8">The sequence shown here is derived from an EMBL/GenBank/DDBJ whole genome shotgun (WGS) entry which is preliminary data.</text>
</comment>
<sequence>MVWTCELTGRPNLTYAEASESETKAKKCLANVPQVIRKPMLYIATLTRRGRYADMSEDVFNFVRDRYFVGEEVEAIVNKHWYDCKNKFEYVDACKEYLKRIRKQQSRHFLHDFPEVQRGPEITSKVMDHHFGAHRDQSATARYEEEMADSDEDNEESTKKKDEQMQVGEEEEKKRTGETENDEDIQIIKEVTPIKKAVQEEEEEEEEYPPFATFKYEVIEKEPWDYKQAKKHIVSWEQIRRIKGTFTREKCKLFLKQCVQLSSSGFWVIKERISKRYDLANVNYSDVFLGEPPRFRETRAKKIPASLNPDKEKKKLAAEMRRREKKETREKNPDGDGRKRGRSSLNDGEKERKKLEKRREEEREGDKEGGERLHVQYVKDWNRTRDDLDCDNHKDLPKPIPIRCRIPDDLFSDFIMVLEFVNVFSELVELRDVYPQGITFDMLEHALVEKEVAGVFNDVLQLLLQGIFTLQEEEDDEVDADPTAEEVMETDTSDITIQEAVRVANRASTWSQQYHGLPLQKVPLDALTVTEVLRLHLLASGATSVANGRWRHLNRGGFKNWDDPGLQFKLEEPIIIKTLSTQTIFDLSLAYKLKILSVLVGQILTYASVRDIIDDNIEKLKEVKNKLRLHQLTQMRKEKEINAARLQEKRDRKQKERERLLKEAEKKAAAAAMTGEPDKPIELEDEEEEEEEEEEDESEKVAREEKEEKNKEARKQDFLKRERELMQ</sequence>
<dbReference type="InterPro" id="IPR028942">
    <property type="entry name" value="WHIM1_dom"/>
</dbReference>
<dbReference type="EMBL" id="JAHLQT010040705">
    <property type="protein sequence ID" value="KAG7155739.1"/>
    <property type="molecule type" value="Genomic_DNA"/>
</dbReference>
<dbReference type="GO" id="GO:0003677">
    <property type="term" value="F:DNA binding"/>
    <property type="evidence" value="ECO:0007669"/>
    <property type="project" value="TreeGrafter"/>
</dbReference>
<keyword evidence="9" id="KW-1185">Reference proteome</keyword>
<keyword evidence="3 4" id="KW-0539">Nucleus</keyword>
<dbReference type="Pfam" id="PF15612">
    <property type="entry name" value="WHIM1"/>
    <property type="match status" value="1"/>
</dbReference>
<dbReference type="InterPro" id="IPR013136">
    <property type="entry name" value="WSTF_Acf1_Cbp146"/>
</dbReference>
<feature type="domain" description="WAC" evidence="7">
    <location>
        <begin position="1"/>
        <end position="79"/>
    </location>
</feature>
<organism evidence="8 9">
    <name type="scientific">Homarus americanus</name>
    <name type="common">American lobster</name>
    <dbReference type="NCBI Taxonomy" id="6706"/>
    <lineage>
        <taxon>Eukaryota</taxon>
        <taxon>Metazoa</taxon>
        <taxon>Ecdysozoa</taxon>
        <taxon>Arthropoda</taxon>
        <taxon>Crustacea</taxon>
        <taxon>Multicrustacea</taxon>
        <taxon>Malacostraca</taxon>
        <taxon>Eumalacostraca</taxon>
        <taxon>Eucarida</taxon>
        <taxon>Decapoda</taxon>
        <taxon>Pleocyemata</taxon>
        <taxon>Astacidea</taxon>
        <taxon>Nephropoidea</taxon>
        <taxon>Nephropidae</taxon>
        <taxon>Homarus</taxon>
    </lineage>
</organism>